<dbReference type="SUPFAM" id="SSF53955">
    <property type="entry name" value="Lysozyme-like"/>
    <property type="match status" value="1"/>
</dbReference>
<dbReference type="PROSITE" id="PS50240">
    <property type="entry name" value="TRYPSIN_DOM"/>
    <property type="match status" value="1"/>
</dbReference>
<evidence type="ECO:0000313" key="9">
    <source>
        <dbReference type="Proteomes" id="UP000219467"/>
    </source>
</evidence>
<dbReference type="Pfam" id="PF00089">
    <property type="entry name" value="Trypsin"/>
    <property type="match status" value="1"/>
</dbReference>
<feature type="signal peptide" evidence="6">
    <location>
        <begin position="1"/>
        <end position="33"/>
    </location>
</feature>
<protein>
    <recommendedName>
        <fullName evidence="6">Serine protease</fullName>
        <ecNumber evidence="6">3.4.21.-</ecNumber>
    </recommendedName>
</protein>
<comment type="similarity">
    <text evidence="1 6">Belongs to the peptidase S1B family.</text>
</comment>
<keyword evidence="2 6" id="KW-0645">Protease</keyword>
<dbReference type="InterPro" id="IPR018114">
    <property type="entry name" value="TRYPSIN_HIS"/>
</dbReference>
<dbReference type="EMBL" id="OAOQ01000005">
    <property type="protein sequence ID" value="SNX70148.1"/>
    <property type="molecule type" value="Genomic_DNA"/>
</dbReference>
<evidence type="ECO:0000256" key="5">
    <source>
        <dbReference type="ARBA" id="ARBA00022825"/>
    </source>
</evidence>
<organism evidence="8 9">
    <name type="scientific">Cereibacter ovatus</name>
    <dbReference type="NCBI Taxonomy" id="439529"/>
    <lineage>
        <taxon>Bacteria</taxon>
        <taxon>Pseudomonadati</taxon>
        <taxon>Pseudomonadota</taxon>
        <taxon>Alphaproteobacteria</taxon>
        <taxon>Rhodobacterales</taxon>
        <taxon>Paracoccaceae</taxon>
        <taxon>Cereibacter</taxon>
    </lineage>
</organism>
<evidence type="ECO:0000256" key="2">
    <source>
        <dbReference type="ARBA" id="ARBA00022670"/>
    </source>
</evidence>
<dbReference type="OrthoDB" id="3078754at2"/>
<dbReference type="InterPro" id="IPR023346">
    <property type="entry name" value="Lysozyme-like_dom_sf"/>
</dbReference>
<evidence type="ECO:0000313" key="8">
    <source>
        <dbReference type="EMBL" id="SNX70148.1"/>
    </source>
</evidence>
<dbReference type="AlphaFoldDB" id="A0A285CSX1"/>
<keyword evidence="5 6" id="KW-0720">Serine protease</keyword>
<dbReference type="InterPro" id="IPR001254">
    <property type="entry name" value="Trypsin_dom"/>
</dbReference>
<dbReference type="GO" id="GO:0006508">
    <property type="term" value="P:proteolysis"/>
    <property type="evidence" value="ECO:0007669"/>
    <property type="project" value="UniProtKB-KW"/>
</dbReference>
<dbReference type="PROSITE" id="PS00134">
    <property type="entry name" value="TRYPSIN_HIS"/>
    <property type="match status" value="1"/>
</dbReference>
<evidence type="ECO:0000256" key="6">
    <source>
        <dbReference type="RuleBase" id="RU004296"/>
    </source>
</evidence>
<dbReference type="InterPro" id="IPR043504">
    <property type="entry name" value="Peptidase_S1_PA_chymotrypsin"/>
</dbReference>
<feature type="domain" description="Peptidase S1" evidence="7">
    <location>
        <begin position="409"/>
        <end position="636"/>
    </location>
</feature>
<reference evidence="9" key="1">
    <citation type="submission" date="2017-08" db="EMBL/GenBank/DDBJ databases">
        <authorList>
            <person name="Varghese N."/>
            <person name="Submissions S."/>
        </authorList>
    </citation>
    <scope>NUCLEOTIDE SEQUENCE [LARGE SCALE GENOMIC DNA]</scope>
    <source>
        <strain evidence="9">JA234</strain>
    </source>
</reference>
<evidence type="ECO:0000259" key="7">
    <source>
        <dbReference type="PROSITE" id="PS50240"/>
    </source>
</evidence>
<dbReference type="RefSeq" id="WP_097030150.1">
    <property type="nucleotide sequence ID" value="NZ_OAOQ01000005.1"/>
</dbReference>
<accession>A0A285CSX1</accession>
<dbReference type="GO" id="GO:0004252">
    <property type="term" value="F:serine-type endopeptidase activity"/>
    <property type="evidence" value="ECO:0007669"/>
    <property type="project" value="InterPro"/>
</dbReference>
<name>A0A285CSX1_9RHOB</name>
<feature type="chain" id="PRO_5011817156" description="Serine protease" evidence="6">
    <location>
        <begin position="34"/>
        <end position="636"/>
    </location>
</feature>
<proteinExistence type="inferred from homology"/>
<evidence type="ECO:0000256" key="3">
    <source>
        <dbReference type="ARBA" id="ARBA00022729"/>
    </source>
</evidence>
<dbReference type="InterPro" id="IPR008256">
    <property type="entry name" value="Peptidase_S1B"/>
</dbReference>
<keyword evidence="4 6" id="KW-0378">Hydrolase</keyword>
<evidence type="ECO:0000256" key="4">
    <source>
        <dbReference type="ARBA" id="ARBA00022801"/>
    </source>
</evidence>
<dbReference type="InterPro" id="IPR036365">
    <property type="entry name" value="PGBD-like_sf"/>
</dbReference>
<dbReference type="Gene3D" id="2.40.10.10">
    <property type="entry name" value="Trypsin-like serine proteases"/>
    <property type="match status" value="2"/>
</dbReference>
<dbReference type="InterPro" id="IPR009003">
    <property type="entry name" value="Peptidase_S1_PA"/>
</dbReference>
<dbReference type="PRINTS" id="PR00839">
    <property type="entry name" value="V8PROTEASE"/>
</dbReference>
<dbReference type="PANTHER" id="PTHR15462">
    <property type="entry name" value="SERINE PROTEASE"/>
    <property type="match status" value="1"/>
</dbReference>
<dbReference type="Proteomes" id="UP000219467">
    <property type="component" value="Unassembled WGS sequence"/>
</dbReference>
<dbReference type="Gene3D" id="1.10.530.10">
    <property type="match status" value="1"/>
</dbReference>
<dbReference type="EC" id="3.4.21.-" evidence="6"/>
<dbReference type="PANTHER" id="PTHR15462:SF8">
    <property type="entry name" value="SERINE PROTEASE"/>
    <property type="match status" value="1"/>
</dbReference>
<evidence type="ECO:0000256" key="1">
    <source>
        <dbReference type="ARBA" id="ARBA00008764"/>
    </source>
</evidence>
<sequence>MPIVTAFRFKAALIAAIWLFAALVAAERASAQASLVTFDDIKRISPTARDEYAQAMVDAAPLFAKAGINTRLRMAHFLAQVMTETGGLKRLDENMNYSYKTLIRVFSRRTISDAKARQIAGRPVEIANWVYGARLGNRGRTTQDGWNYRGSGFIQLTGRTNFRLRGQELALPLEDDPELARKADAGLQAAIGYWTSRGINAAADNNDHRRVRILVNGPAAHGLDQARIHFSRVWTRVFAAKPPSPGEVAVEMTEAMPSEADLFDNILIGGGILSEDALATEAGAAEARAEALREVQRDLGLPETGVLDEATQDALLDPREWRHLDEGEAQAAEAGPDAERSVIFPIADGGGQTAATAALMPEPGSGAIVADPNLPEAERQSLGRASGIYARYEMGDADIDPETFTPFSVIGQDERVAVTETVSYPARAVVQILFETASGSQRICTGAMVGPHTVLTAGHCLHSGTSTGQLYRNFRVIPGRNVGAGPFGACRATRVFVLAGWTGAQTGDEARYYDLGGLRLDCEVGRATGWLGVRALADAETGIETVVHGYAADLSPPGRQWISRDRLHILWDLKGFYQNDTFGGTSGSPVLAGGAPDTIIGVHTNGLHGEEPWASFNAFTRITPERLARIRDWIGE</sequence>
<keyword evidence="3 6" id="KW-0732">Signal</keyword>
<dbReference type="SUPFAM" id="SSF50494">
    <property type="entry name" value="Trypsin-like serine proteases"/>
    <property type="match status" value="1"/>
</dbReference>
<keyword evidence="9" id="KW-1185">Reference proteome</keyword>
<dbReference type="SUPFAM" id="SSF47090">
    <property type="entry name" value="PGBD-like"/>
    <property type="match status" value="1"/>
</dbReference>
<dbReference type="InterPro" id="IPR050966">
    <property type="entry name" value="Glutamyl_endopeptidase"/>
</dbReference>
<gene>
    <name evidence="8" type="ORF">SAMN05878503_10557</name>
</gene>